<dbReference type="Pfam" id="PF03938">
    <property type="entry name" value="OmpH"/>
    <property type="match status" value="1"/>
</dbReference>
<evidence type="ECO:0000256" key="1">
    <source>
        <dbReference type="ARBA" id="ARBA00009091"/>
    </source>
</evidence>
<name>A0ABS5JSV4_9BACT</name>
<evidence type="ECO:0000313" key="6">
    <source>
        <dbReference type="Proteomes" id="UP000708576"/>
    </source>
</evidence>
<sequence length="201" mass="22917">MKQLSTVLNGILLLAVIILYALHFSGKKEAVVQEKGQAMQADGAIYPVAFINTDSLLLNYNFAKEVNDQLMSKEEASRADYAEKAKIFQQDAVDFQRKVQTNAFLSQDRFNKERDRLAKAEQDLQVLNQRLTNELMQEQDKLNRQLRDTLESYLKEFAEDKPYKVILSNTLGDNVLYGADGVDITQEITNALNERHKAAKK</sequence>
<protein>
    <submittedName>
        <fullName evidence="5">OmpH family outer membrane protein</fullName>
    </submittedName>
</protein>
<feature type="transmembrane region" description="Helical" evidence="4">
    <location>
        <begin position="6"/>
        <end position="25"/>
    </location>
</feature>
<comment type="similarity">
    <text evidence="1">Belongs to the Skp family.</text>
</comment>
<dbReference type="Proteomes" id="UP000708576">
    <property type="component" value="Unassembled WGS sequence"/>
</dbReference>
<dbReference type="EMBL" id="JAGUCO010000003">
    <property type="protein sequence ID" value="MBS2097880.1"/>
    <property type="molecule type" value="Genomic_DNA"/>
</dbReference>
<accession>A0ABS5JSV4</accession>
<dbReference type="InterPro" id="IPR024930">
    <property type="entry name" value="Skp_dom_sf"/>
</dbReference>
<comment type="caution">
    <text evidence="5">The sequence shown here is derived from an EMBL/GenBank/DDBJ whole genome shotgun (WGS) entry which is preliminary data.</text>
</comment>
<keyword evidence="6" id="KW-1185">Reference proteome</keyword>
<keyword evidence="4" id="KW-0472">Membrane</keyword>
<dbReference type="PANTHER" id="PTHR35089:SF1">
    <property type="entry name" value="CHAPERONE PROTEIN SKP"/>
    <property type="match status" value="1"/>
</dbReference>
<evidence type="ECO:0000256" key="2">
    <source>
        <dbReference type="ARBA" id="ARBA00022729"/>
    </source>
</evidence>
<reference evidence="5 6" key="1">
    <citation type="journal article" date="2015" name="Int. J. Syst. Evol. Microbiol.">
        <title>Carboxylicivirga linearis sp. nov., isolated from a sea cucumber culture pond.</title>
        <authorList>
            <person name="Wang F.Q."/>
            <person name="Zhou Y.X."/>
            <person name="Lin X.Z."/>
            <person name="Chen G.J."/>
            <person name="Du Z.J."/>
        </authorList>
    </citation>
    <scope>NUCLEOTIDE SEQUENCE [LARGE SCALE GENOMIC DNA]</scope>
    <source>
        <strain evidence="5 6">FB218</strain>
    </source>
</reference>
<dbReference type="RefSeq" id="WP_212214929.1">
    <property type="nucleotide sequence ID" value="NZ_JAGUCO010000003.1"/>
</dbReference>
<feature type="coiled-coil region" evidence="3">
    <location>
        <begin position="110"/>
        <end position="156"/>
    </location>
</feature>
<keyword evidence="4" id="KW-0812">Transmembrane</keyword>
<dbReference type="SMART" id="SM00935">
    <property type="entry name" value="OmpH"/>
    <property type="match status" value="1"/>
</dbReference>
<dbReference type="Gene3D" id="3.30.910.20">
    <property type="entry name" value="Skp domain"/>
    <property type="match status" value="1"/>
</dbReference>
<keyword evidence="3" id="KW-0175">Coiled coil</keyword>
<gene>
    <name evidence="5" type="ORF">KEM10_06275</name>
</gene>
<proteinExistence type="inferred from homology"/>
<evidence type="ECO:0000256" key="4">
    <source>
        <dbReference type="SAM" id="Phobius"/>
    </source>
</evidence>
<organism evidence="5 6">
    <name type="scientific">Carboxylicivirga linearis</name>
    <dbReference type="NCBI Taxonomy" id="1628157"/>
    <lineage>
        <taxon>Bacteria</taxon>
        <taxon>Pseudomonadati</taxon>
        <taxon>Bacteroidota</taxon>
        <taxon>Bacteroidia</taxon>
        <taxon>Marinilabiliales</taxon>
        <taxon>Marinilabiliaceae</taxon>
        <taxon>Carboxylicivirga</taxon>
    </lineage>
</organism>
<keyword evidence="2" id="KW-0732">Signal</keyword>
<keyword evidence="4" id="KW-1133">Transmembrane helix</keyword>
<dbReference type="InterPro" id="IPR005632">
    <property type="entry name" value="Chaperone_Skp"/>
</dbReference>
<evidence type="ECO:0000256" key="3">
    <source>
        <dbReference type="SAM" id="Coils"/>
    </source>
</evidence>
<dbReference type="SUPFAM" id="SSF111384">
    <property type="entry name" value="OmpH-like"/>
    <property type="match status" value="1"/>
</dbReference>
<evidence type="ECO:0000313" key="5">
    <source>
        <dbReference type="EMBL" id="MBS2097880.1"/>
    </source>
</evidence>
<dbReference type="PANTHER" id="PTHR35089">
    <property type="entry name" value="CHAPERONE PROTEIN SKP"/>
    <property type="match status" value="1"/>
</dbReference>